<dbReference type="InterPro" id="IPR028427">
    <property type="entry name" value="Met_Sox_Rdtase_MsrB"/>
</dbReference>
<dbReference type="GO" id="GO:0030091">
    <property type="term" value="P:protein repair"/>
    <property type="evidence" value="ECO:0007669"/>
    <property type="project" value="InterPro"/>
</dbReference>
<accession>A0A8B4S6J1</accession>
<dbReference type="SUPFAM" id="SSF51316">
    <property type="entry name" value="Mss4-like"/>
    <property type="match status" value="1"/>
</dbReference>
<gene>
    <name evidence="6" type="primary">msrB_1</name>
    <name evidence="6" type="ORF">NCTC10698_03079</name>
</gene>
<dbReference type="PANTHER" id="PTHR10173">
    <property type="entry name" value="METHIONINE SULFOXIDE REDUCTASE"/>
    <property type="match status" value="1"/>
</dbReference>
<proteinExistence type="predicted"/>
<dbReference type="NCBIfam" id="TIGR00357">
    <property type="entry name" value="peptide-methionine (R)-S-oxide reductase MsrB"/>
    <property type="match status" value="1"/>
</dbReference>
<keyword evidence="4" id="KW-0732">Signal</keyword>
<dbReference type="InterPro" id="IPR002579">
    <property type="entry name" value="Met_Sox_Rdtase_MsrB_dom"/>
</dbReference>
<protein>
    <recommendedName>
        <fullName evidence="1">peptide-methionine (R)-S-oxide reductase</fullName>
        <ecNumber evidence="1">1.8.4.12</ecNumber>
    </recommendedName>
</protein>
<name>A0A8B4S6J1_COMTE</name>
<evidence type="ECO:0000313" key="6">
    <source>
        <dbReference type="EMBL" id="SUY78168.1"/>
    </source>
</evidence>
<keyword evidence="2 6" id="KW-0560">Oxidoreductase</keyword>
<dbReference type="InterPro" id="IPR006311">
    <property type="entry name" value="TAT_signal"/>
</dbReference>
<dbReference type="PROSITE" id="PS51790">
    <property type="entry name" value="MSRB"/>
    <property type="match status" value="1"/>
</dbReference>
<keyword evidence="7" id="KW-1185">Reference proteome</keyword>
<evidence type="ECO:0000256" key="2">
    <source>
        <dbReference type="ARBA" id="ARBA00023002"/>
    </source>
</evidence>
<dbReference type="AlphaFoldDB" id="A0A8B4S6J1"/>
<dbReference type="GeneID" id="63998811"/>
<reference evidence="6 7" key="1">
    <citation type="submission" date="2018-06" db="EMBL/GenBank/DDBJ databases">
        <authorList>
            <consortium name="Pathogen Informatics"/>
            <person name="Doyle S."/>
        </authorList>
    </citation>
    <scope>NUCLEOTIDE SEQUENCE [LARGE SCALE GENOMIC DNA]</scope>
    <source>
        <strain evidence="6 7">NCTC10698</strain>
    </source>
</reference>
<dbReference type="RefSeq" id="WP_003075931.1">
    <property type="nucleotide sequence ID" value="NZ_BBJZ01000002.1"/>
</dbReference>
<sequence length="163" mass="17651">MTTRRHMLLSAAASAAALSTGIFHRSATAASESIEISYTDAQWRARLSPQQYAVLRQEATEPPGSSPLNKEHRPGIFSCAGCSLPLFASTTKFDSGTGWPSFWKPLDNAVATRKDRSYGMVRVEAHCRRCGGHLGHVFEDGPPPTGLRYCMNGLALTFAPKPA</sequence>
<dbReference type="PROSITE" id="PS51318">
    <property type="entry name" value="TAT"/>
    <property type="match status" value="1"/>
</dbReference>
<dbReference type="PANTHER" id="PTHR10173:SF57">
    <property type="entry name" value="PEPTIDE-METHIONINE (R)-S-OXIDE REDUCTASE"/>
    <property type="match status" value="1"/>
</dbReference>
<dbReference type="Proteomes" id="UP000255070">
    <property type="component" value="Unassembled WGS sequence"/>
</dbReference>
<evidence type="ECO:0000313" key="7">
    <source>
        <dbReference type="Proteomes" id="UP000255070"/>
    </source>
</evidence>
<dbReference type="GO" id="GO:0033743">
    <property type="term" value="F:peptide-methionine (R)-S-oxide reductase activity"/>
    <property type="evidence" value="ECO:0007669"/>
    <property type="project" value="UniProtKB-EC"/>
</dbReference>
<dbReference type="GO" id="GO:0005737">
    <property type="term" value="C:cytoplasm"/>
    <property type="evidence" value="ECO:0007669"/>
    <property type="project" value="TreeGrafter"/>
</dbReference>
<comment type="catalytic activity">
    <reaction evidence="3">
        <text>L-methionyl-[protein] + [thioredoxin]-disulfide + H2O = L-methionyl-(R)-S-oxide-[protein] + [thioredoxin]-dithiol</text>
        <dbReference type="Rhea" id="RHEA:24164"/>
        <dbReference type="Rhea" id="RHEA-COMP:10698"/>
        <dbReference type="Rhea" id="RHEA-COMP:10700"/>
        <dbReference type="Rhea" id="RHEA-COMP:12313"/>
        <dbReference type="Rhea" id="RHEA-COMP:12314"/>
        <dbReference type="ChEBI" id="CHEBI:15377"/>
        <dbReference type="ChEBI" id="CHEBI:16044"/>
        <dbReference type="ChEBI" id="CHEBI:29950"/>
        <dbReference type="ChEBI" id="CHEBI:45764"/>
        <dbReference type="ChEBI" id="CHEBI:50058"/>
        <dbReference type="EC" id="1.8.4.12"/>
    </reaction>
</comment>
<feature type="signal peptide" evidence="4">
    <location>
        <begin position="1"/>
        <end position="29"/>
    </location>
</feature>
<dbReference type="EC" id="1.8.4.12" evidence="1"/>
<evidence type="ECO:0000256" key="4">
    <source>
        <dbReference type="SAM" id="SignalP"/>
    </source>
</evidence>
<evidence type="ECO:0000256" key="1">
    <source>
        <dbReference type="ARBA" id="ARBA00012499"/>
    </source>
</evidence>
<evidence type="ECO:0000256" key="3">
    <source>
        <dbReference type="ARBA" id="ARBA00048488"/>
    </source>
</evidence>
<evidence type="ECO:0000259" key="5">
    <source>
        <dbReference type="PROSITE" id="PS51790"/>
    </source>
</evidence>
<organism evidence="6 7">
    <name type="scientific">Comamonas testosteroni</name>
    <name type="common">Pseudomonas testosteroni</name>
    <dbReference type="NCBI Taxonomy" id="285"/>
    <lineage>
        <taxon>Bacteria</taxon>
        <taxon>Pseudomonadati</taxon>
        <taxon>Pseudomonadota</taxon>
        <taxon>Betaproteobacteria</taxon>
        <taxon>Burkholderiales</taxon>
        <taxon>Comamonadaceae</taxon>
        <taxon>Comamonas</taxon>
    </lineage>
</organism>
<feature type="domain" description="MsrB" evidence="5">
    <location>
        <begin position="40"/>
        <end position="161"/>
    </location>
</feature>
<dbReference type="InterPro" id="IPR011057">
    <property type="entry name" value="Mss4-like_sf"/>
</dbReference>
<dbReference type="Pfam" id="PF01641">
    <property type="entry name" value="SelR"/>
    <property type="match status" value="1"/>
</dbReference>
<feature type="chain" id="PRO_5032751452" description="peptide-methionine (R)-S-oxide reductase" evidence="4">
    <location>
        <begin position="30"/>
        <end position="163"/>
    </location>
</feature>
<dbReference type="Gene3D" id="2.170.150.20">
    <property type="entry name" value="Peptide methionine sulfoxide reductase"/>
    <property type="match status" value="1"/>
</dbReference>
<comment type="caution">
    <text evidence="6">The sequence shown here is derived from an EMBL/GenBank/DDBJ whole genome shotgun (WGS) entry which is preliminary data.</text>
</comment>
<dbReference type="GO" id="GO:0006979">
    <property type="term" value="P:response to oxidative stress"/>
    <property type="evidence" value="ECO:0007669"/>
    <property type="project" value="InterPro"/>
</dbReference>
<dbReference type="EMBL" id="UFXL01000001">
    <property type="protein sequence ID" value="SUY78168.1"/>
    <property type="molecule type" value="Genomic_DNA"/>
</dbReference>